<name>A0A7W7WVV3_9PSEU</name>
<organism evidence="2 3">
    <name type="scientific">Saccharothrix violaceirubra</name>
    <dbReference type="NCBI Taxonomy" id="413306"/>
    <lineage>
        <taxon>Bacteria</taxon>
        <taxon>Bacillati</taxon>
        <taxon>Actinomycetota</taxon>
        <taxon>Actinomycetes</taxon>
        <taxon>Pseudonocardiales</taxon>
        <taxon>Pseudonocardiaceae</taxon>
        <taxon>Saccharothrix</taxon>
    </lineage>
</organism>
<evidence type="ECO:0008006" key="4">
    <source>
        <dbReference type="Google" id="ProtNLM"/>
    </source>
</evidence>
<dbReference type="EMBL" id="JACHJS010000001">
    <property type="protein sequence ID" value="MBB4965297.1"/>
    <property type="molecule type" value="Genomic_DNA"/>
</dbReference>
<keyword evidence="1" id="KW-1133">Transmembrane helix</keyword>
<feature type="transmembrane region" description="Helical" evidence="1">
    <location>
        <begin position="152"/>
        <end position="171"/>
    </location>
</feature>
<dbReference type="RefSeq" id="WP_184668776.1">
    <property type="nucleotide sequence ID" value="NZ_BAABAI010000045.1"/>
</dbReference>
<feature type="transmembrane region" description="Helical" evidence="1">
    <location>
        <begin position="50"/>
        <end position="70"/>
    </location>
</feature>
<protein>
    <recommendedName>
        <fullName evidence="4">DUF4386 family protein</fullName>
    </recommendedName>
</protein>
<keyword evidence="3" id="KW-1185">Reference proteome</keyword>
<dbReference type="Proteomes" id="UP000542674">
    <property type="component" value="Unassembled WGS sequence"/>
</dbReference>
<dbReference type="AlphaFoldDB" id="A0A7W7WVV3"/>
<sequence length="204" mass="21280">MRVPTALVAVTAVVAANAAFVLLGASFDYPDVLGHDSAEALRAFRANPAIAWQFALLALSAALLAPVAVLTARLAGGAREALVVGCAAAVVQVVGLLRWPLIATGLSPDDPADVHLFEQLNRILGGAVGETGGYLLTALWTVLIVRRLRPGRWSTALALVSAAGILGGVVGLDKVNFVGYVLWSAWLLWFAVILLVTPRVEVPS</sequence>
<feature type="transmembrane region" description="Helical" evidence="1">
    <location>
        <begin position="123"/>
        <end position="145"/>
    </location>
</feature>
<gene>
    <name evidence="2" type="ORF">F4559_002656</name>
</gene>
<reference evidence="2 3" key="1">
    <citation type="submission" date="2020-08" db="EMBL/GenBank/DDBJ databases">
        <title>Sequencing the genomes of 1000 actinobacteria strains.</title>
        <authorList>
            <person name="Klenk H.-P."/>
        </authorList>
    </citation>
    <scope>NUCLEOTIDE SEQUENCE [LARGE SCALE GENOMIC DNA]</scope>
    <source>
        <strain evidence="2 3">DSM 45084</strain>
    </source>
</reference>
<evidence type="ECO:0000313" key="2">
    <source>
        <dbReference type="EMBL" id="MBB4965297.1"/>
    </source>
</evidence>
<feature type="transmembrane region" description="Helical" evidence="1">
    <location>
        <begin position="177"/>
        <end position="196"/>
    </location>
</feature>
<evidence type="ECO:0000256" key="1">
    <source>
        <dbReference type="SAM" id="Phobius"/>
    </source>
</evidence>
<proteinExistence type="predicted"/>
<accession>A0A7W7WVV3</accession>
<comment type="caution">
    <text evidence="2">The sequence shown here is derived from an EMBL/GenBank/DDBJ whole genome shotgun (WGS) entry which is preliminary data.</text>
</comment>
<feature type="transmembrane region" description="Helical" evidence="1">
    <location>
        <begin position="82"/>
        <end position="103"/>
    </location>
</feature>
<keyword evidence="1" id="KW-0472">Membrane</keyword>
<keyword evidence="1" id="KW-0812">Transmembrane</keyword>
<evidence type="ECO:0000313" key="3">
    <source>
        <dbReference type="Proteomes" id="UP000542674"/>
    </source>
</evidence>